<dbReference type="AlphaFoldDB" id="A0A1X0ZJX0"/>
<dbReference type="Proteomes" id="UP000193675">
    <property type="component" value="Unassembled WGS sequence"/>
</dbReference>
<name>A0A1X0ZJX0_PSEPU</name>
<comment type="caution">
    <text evidence="1">The sequence shown here is derived from an EMBL/GenBank/DDBJ whole genome shotgun (WGS) entry which is preliminary data.</text>
</comment>
<sequence length="131" mass="13871">MFLPKDRLASAIHGQVAAAEMKIRHLRFLPRQALKRPVHAAVTALAATGEAVLADGQKVIAPQVTDAITNAALKGPVLGANYLPRNPASDALNERPEGEPLSYFDPKGDPSQLEKLQALSDALAMKAGLSK</sequence>
<dbReference type="EMBL" id="NBWC01000049">
    <property type="protein sequence ID" value="ORL58826.1"/>
    <property type="molecule type" value="Genomic_DNA"/>
</dbReference>
<gene>
    <name evidence="1" type="ORF">B7H17_25205</name>
</gene>
<proteinExistence type="predicted"/>
<protein>
    <submittedName>
        <fullName evidence="1">Uncharacterized protein</fullName>
    </submittedName>
</protein>
<evidence type="ECO:0000313" key="2">
    <source>
        <dbReference type="Proteomes" id="UP000193675"/>
    </source>
</evidence>
<organism evidence="1 2">
    <name type="scientific">Pseudomonas putida</name>
    <name type="common">Arthrobacter siderocapsulatus</name>
    <dbReference type="NCBI Taxonomy" id="303"/>
    <lineage>
        <taxon>Bacteria</taxon>
        <taxon>Pseudomonadati</taxon>
        <taxon>Pseudomonadota</taxon>
        <taxon>Gammaproteobacteria</taxon>
        <taxon>Pseudomonadales</taxon>
        <taxon>Pseudomonadaceae</taxon>
        <taxon>Pseudomonas</taxon>
    </lineage>
</organism>
<evidence type="ECO:0000313" key="1">
    <source>
        <dbReference type="EMBL" id="ORL58826.1"/>
    </source>
</evidence>
<accession>A0A1X0ZJX0</accession>
<reference evidence="1 2" key="1">
    <citation type="submission" date="2017-04" db="EMBL/GenBank/DDBJ databases">
        <title>Presence of VIM-2 positive Pseudomonas species in chickens and their surrounding environment.</title>
        <authorList>
            <person name="Zhang R."/>
        </authorList>
    </citation>
    <scope>NUCLEOTIDE SEQUENCE [LARGE SCALE GENOMIC DNA]</scope>
    <source>
        <strain evidence="1 2">DZ-C18</strain>
    </source>
</reference>